<feature type="compositionally biased region" description="Basic and acidic residues" evidence="1">
    <location>
        <begin position="185"/>
        <end position="194"/>
    </location>
</feature>
<dbReference type="EMBL" id="LAZR01018372">
    <property type="protein sequence ID" value="KKL96663.1"/>
    <property type="molecule type" value="Genomic_DNA"/>
</dbReference>
<dbReference type="AlphaFoldDB" id="A0A0F9GCZ5"/>
<evidence type="ECO:0000313" key="2">
    <source>
        <dbReference type="EMBL" id="KKL96663.1"/>
    </source>
</evidence>
<feature type="region of interest" description="Disordered" evidence="1">
    <location>
        <begin position="130"/>
        <end position="280"/>
    </location>
</feature>
<name>A0A0F9GCZ5_9ZZZZ</name>
<feature type="compositionally biased region" description="Polar residues" evidence="1">
    <location>
        <begin position="144"/>
        <end position="168"/>
    </location>
</feature>
<reference evidence="2" key="1">
    <citation type="journal article" date="2015" name="Nature">
        <title>Complex archaea that bridge the gap between prokaryotes and eukaryotes.</title>
        <authorList>
            <person name="Spang A."/>
            <person name="Saw J.H."/>
            <person name="Jorgensen S.L."/>
            <person name="Zaremba-Niedzwiedzka K."/>
            <person name="Martijn J."/>
            <person name="Lind A.E."/>
            <person name="van Eijk R."/>
            <person name="Schleper C."/>
            <person name="Guy L."/>
            <person name="Ettema T.J."/>
        </authorList>
    </citation>
    <scope>NUCLEOTIDE SEQUENCE</scope>
</reference>
<accession>A0A0F9GCZ5</accession>
<organism evidence="2">
    <name type="scientific">marine sediment metagenome</name>
    <dbReference type="NCBI Taxonomy" id="412755"/>
    <lineage>
        <taxon>unclassified sequences</taxon>
        <taxon>metagenomes</taxon>
        <taxon>ecological metagenomes</taxon>
    </lineage>
</organism>
<feature type="region of interest" description="Disordered" evidence="1">
    <location>
        <begin position="1"/>
        <end position="23"/>
    </location>
</feature>
<feature type="compositionally biased region" description="Basic residues" evidence="1">
    <location>
        <begin position="215"/>
        <end position="224"/>
    </location>
</feature>
<sequence>MAMESQPTLFAEASHASPFPSPGLGEARRMTAISGRKWRGLYPRSGPVGCLLRMLLESTDWRSTEFFLTWKASATKQRRRLKFRLVPSMPRTVANGSGSWPTPQALSFDKSHQPGMNAGMAKTVANIRTAKRSRSATSRTNATETIAGSPGTQTECPNSRQRMPSTWPTPRAGDGSKATRTPEGAAKEVARNKGPDLGAVASWTTPQAHDTSPGKAKRMNRHGTKHGDRNLNDEAAAWATPTAQDHSRGTKPPRPQDTGVPLSQQIAPGKTPNGSTAATASAGALNPEFVCWLQGFPSGWLNLEPSGTP</sequence>
<gene>
    <name evidence="2" type="ORF">LCGC14_1842230</name>
</gene>
<protein>
    <submittedName>
        <fullName evidence="2">Uncharacterized protein</fullName>
    </submittedName>
</protein>
<comment type="caution">
    <text evidence="2">The sequence shown here is derived from an EMBL/GenBank/DDBJ whole genome shotgun (WGS) entry which is preliminary data.</text>
</comment>
<evidence type="ECO:0000256" key="1">
    <source>
        <dbReference type="SAM" id="MobiDB-lite"/>
    </source>
</evidence>
<proteinExistence type="predicted"/>